<accession>A0AAW1MKN5</accession>
<dbReference type="EMBL" id="JASPKY010000038">
    <property type="protein sequence ID" value="KAK9746643.1"/>
    <property type="molecule type" value="Genomic_DNA"/>
</dbReference>
<keyword evidence="3" id="KW-1185">Reference proteome</keyword>
<evidence type="ECO:0000256" key="1">
    <source>
        <dbReference type="SAM" id="MobiDB-lite"/>
    </source>
</evidence>
<comment type="caution">
    <text evidence="2">The sequence shown here is derived from an EMBL/GenBank/DDBJ whole genome shotgun (WGS) entry which is preliminary data.</text>
</comment>
<feature type="compositionally biased region" description="Basic and acidic residues" evidence="1">
    <location>
        <begin position="37"/>
        <end position="76"/>
    </location>
</feature>
<feature type="compositionally biased region" description="Basic and acidic residues" evidence="1">
    <location>
        <begin position="100"/>
        <end position="149"/>
    </location>
</feature>
<proteinExistence type="predicted"/>
<gene>
    <name evidence="2" type="ORF">QE152_g5911</name>
</gene>
<sequence>MVEDKKDTLDVHQKKTKDSRNRSSNGQHPKITIENGTRSEESKKVPVSEVKPIKKETRKKDADVVEDKKDTLDVHQKKTKDPKRKTKESRSSKGQKHKTAKDPELKSKYDRKHSKDDKHKQHHKSKDESDGIKNKDAKTSSRTRDDVKTKDKRKKTRNDVEDALLNNLKSKDLNNIKETTSKLLESLKNDATQEVTKPEDFIKLDQINEGISQEPEDFIKLDQINEGISQEPATVQAQDLLTPSSSNQIQATKQTRMKEYHNEGISQEPSPNPIMQRYKLKIS</sequence>
<name>A0AAW1MKN5_POPJA</name>
<organism evidence="2 3">
    <name type="scientific">Popillia japonica</name>
    <name type="common">Japanese beetle</name>
    <dbReference type="NCBI Taxonomy" id="7064"/>
    <lineage>
        <taxon>Eukaryota</taxon>
        <taxon>Metazoa</taxon>
        <taxon>Ecdysozoa</taxon>
        <taxon>Arthropoda</taxon>
        <taxon>Hexapoda</taxon>
        <taxon>Insecta</taxon>
        <taxon>Pterygota</taxon>
        <taxon>Neoptera</taxon>
        <taxon>Endopterygota</taxon>
        <taxon>Coleoptera</taxon>
        <taxon>Polyphaga</taxon>
        <taxon>Scarabaeiformia</taxon>
        <taxon>Scarabaeidae</taxon>
        <taxon>Rutelinae</taxon>
        <taxon>Popillia</taxon>
    </lineage>
</organism>
<feature type="compositionally biased region" description="Basic residues" evidence="1">
    <location>
        <begin position="77"/>
        <end position="99"/>
    </location>
</feature>
<feature type="compositionally biased region" description="Polar residues" evidence="1">
    <location>
        <begin position="240"/>
        <end position="254"/>
    </location>
</feature>
<feature type="compositionally biased region" description="Basic and acidic residues" evidence="1">
    <location>
        <begin position="1"/>
        <end position="21"/>
    </location>
</feature>
<dbReference type="AlphaFoldDB" id="A0AAW1MKN5"/>
<evidence type="ECO:0000313" key="2">
    <source>
        <dbReference type="EMBL" id="KAK9746643.1"/>
    </source>
</evidence>
<dbReference type="Proteomes" id="UP001458880">
    <property type="component" value="Unassembled WGS sequence"/>
</dbReference>
<feature type="region of interest" description="Disordered" evidence="1">
    <location>
        <begin position="1"/>
        <end position="168"/>
    </location>
</feature>
<feature type="region of interest" description="Disordered" evidence="1">
    <location>
        <begin position="240"/>
        <end position="275"/>
    </location>
</feature>
<reference evidence="2 3" key="1">
    <citation type="journal article" date="2024" name="BMC Genomics">
        <title>De novo assembly and annotation of Popillia japonica's genome with initial clues to its potential as an invasive pest.</title>
        <authorList>
            <person name="Cucini C."/>
            <person name="Boschi S."/>
            <person name="Funari R."/>
            <person name="Cardaioli E."/>
            <person name="Iannotti N."/>
            <person name="Marturano G."/>
            <person name="Paoli F."/>
            <person name="Bruttini M."/>
            <person name="Carapelli A."/>
            <person name="Frati F."/>
            <person name="Nardi F."/>
        </authorList>
    </citation>
    <scope>NUCLEOTIDE SEQUENCE [LARGE SCALE GENOMIC DNA]</scope>
    <source>
        <strain evidence="2">DMR45628</strain>
    </source>
</reference>
<evidence type="ECO:0000313" key="3">
    <source>
        <dbReference type="Proteomes" id="UP001458880"/>
    </source>
</evidence>
<protein>
    <submittedName>
        <fullName evidence="2">Uncharacterized protein</fullName>
    </submittedName>
</protein>